<dbReference type="OrthoDB" id="5593235at2759"/>
<sequence length="435" mass="50794">MGYSRMNIVASSVGLVMLLTFLLWHQQENVSLLISSSLNNFDTKTSSIQNDGQKTKERFWSSKGHLLPSVWDYKRPNNIKKIMGLVFYGRRQPVSILDCYLKRNLAKNGGMLDGVIFVERTKDALDLGLLHRMLDSEPAYEKWHIEMADDDQFTSGFGSSYDRVEDDVLYIKMDDDIVFMEDSVIPSLIQKKVEHPEHYIVSANVVNQPLLSWVHWSLNTVKPYLPEINRTSPMVNSSMDWRPSQLPYWTEYQNFKLDEWEPSDHGLHRWLPVNRNKHHVLENTPIKQAEYNAFGRGWTQWKIGAQEHYSFLENLEKDELWQYKFDTWDFQFERMGIQFVAMMGHDINIAKPIEADDENHFSCTMTRQLGRSAVADGRGLAVHYSFGVQREGMQKTDVLERYRAFALENICAGTMLWFPSHDEKHYSQQDTKSRS</sequence>
<evidence type="ECO:0000313" key="2">
    <source>
        <dbReference type="EMBL" id="KAH7161619.1"/>
    </source>
</evidence>
<accession>A0A9P9JCN8</accession>
<gene>
    <name evidence="2" type="ORF">EDB81DRAFT_867012</name>
</gene>
<evidence type="ECO:0000256" key="1">
    <source>
        <dbReference type="SAM" id="SignalP"/>
    </source>
</evidence>
<dbReference type="AlphaFoldDB" id="A0A9P9JCN8"/>
<keyword evidence="3" id="KW-1185">Reference proteome</keyword>
<dbReference type="EMBL" id="JAGMUV010000004">
    <property type="protein sequence ID" value="KAH7161619.1"/>
    <property type="molecule type" value="Genomic_DNA"/>
</dbReference>
<organism evidence="2 3">
    <name type="scientific">Dactylonectria macrodidyma</name>
    <dbReference type="NCBI Taxonomy" id="307937"/>
    <lineage>
        <taxon>Eukaryota</taxon>
        <taxon>Fungi</taxon>
        <taxon>Dikarya</taxon>
        <taxon>Ascomycota</taxon>
        <taxon>Pezizomycotina</taxon>
        <taxon>Sordariomycetes</taxon>
        <taxon>Hypocreomycetidae</taxon>
        <taxon>Hypocreales</taxon>
        <taxon>Nectriaceae</taxon>
        <taxon>Dactylonectria</taxon>
    </lineage>
</organism>
<keyword evidence="1" id="KW-0732">Signal</keyword>
<comment type="caution">
    <text evidence="2">The sequence shown here is derived from an EMBL/GenBank/DDBJ whole genome shotgun (WGS) entry which is preliminary data.</text>
</comment>
<protein>
    <submittedName>
        <fullName evidence="2">Uncharacterized protein</fullName>
    </submittedName>
</protein>
<feature type="signal peptide" evidence="1">
    <location>
        <begin position="1"/>
        <end position="29"/>
    </location>
</feature>
<proteinExistence type="predicted"/>
<dbReference type="Proteomes" id="UP000738349">
    <property type="component" value="Unassembled WGS sequence"/>
</dbReference>
<name>A0A9P9JCN8_9HYPO</name>
<evidence type="ECO:0000313" key="3">
    <source>
        <dbReference type="Proteomes" id="UP000738349"/>
    </source>
</evidence>
<reference evidence="2" key="1">
    <citation type="journal article" date="2021" name="Nat. Commun.">
        <title>Genetic determinants of endophytism in the Arabidopsis root mycobiome.</title>
        <authorList>
            <person name="Mesny F."/>
            <person name="Miyauchi S."/>
            <person name="Thiergart T."/>
            <person name="Pickel B."/>
            <person name="Atanasova L."/>
            <person name="Karlsson M."/>
            <person name="Huettel B."/>
            <person name="Barry K.W."/>
            <person name="Haridas S."/>
            <person name="Chen C."/>
            <person name="Bauer D."/>
            <person name="Andreopoulos W."/>
            <person name="Pangilinan J."/>
            <person name="LaButti K."/>
            <person name="Riley R."/>
            <person name="Lipzen A."/>
            <person name="Clum A."/>
            <person name="Drula E."/>
            <person name="Henrissat B."/>
            <person name="Kohler A."/>
            <person name="Grigoriev I.V."/>
            <person name="Martin F.M."/>
            <person name="Hacquard S."/>
        </authorList>
    </citation>
    <scope>NUCLEOTIDE SEQUENCE</scope>
    <source>
        <strain evidence="2">MPI-CAGE-AT-0147</strain>
    </source>
</reference>
<feature type="chain" id="PRO_5040448571" evidence="1">
    <location>
        <begin position="30"/>
        <end position="435"/>
    </location>
</feature>